<organism evidence="2 3">
    <name type="scientific">Zopfia rhizophila CBS 207.26</name>
    <dbReference type="NCBI Taxonomy" id="1314779"/>
    <lineage>
        <taxon>Eukaryota</taxon>
        <taxon>Fungi</taxon>
        <taxon>Dikarya</taxon>
        <taxon>Ascomycota</taxon>
        <taxon>Pezizomycotina</taxon>
        <taxon>Dothideomycetes</taxon>
        <taxon>Dothideomycetes incertae sedis</taxon>
        <taxon>Zopfiaceae</taxon>
        <taxon>Zopfia</taxon>
    </lineage>
</organism>
<keyword evidence="1" id="KW-0472">Membrane</keyword>
<dbReference type="Proteomes" id="UP000800200">
    <property type="component" value="Unassembled WGS sequence"/>
</dbReference>
<evidence type="ECO:0000256" key="1">
    <source>
        <dbReference type="SAM" id="Phobius"/>
    </source>
</evidence>
<keyword evidence="1" id="KW-0812">Transmembrane</keyword>
<proteinExistence type="predicted"/>
<evidence type="ECO:0000313" key="3">
    <source>
        <dbReference type="Proteomes" id="UP000800200"/>
    </source>
</evidence>
<feature type="transmembrane region" description="Helical" evidence="1">
    <location>
        <begin position="207"/>
        <end position="229"/>
    </location>
</feature>
<keyword evidence="3" id="KW-1185">Reference proteome</keyword>
<dbReference type="EMBL" id="ML994670">
    <property type="protein sequence ID" value="KAF2179152.1"/>
    <property type="molecule type" value="Genomic_DNA"/>
</dbReference>
<feature type="transmembrane region" description="Helical" evidence="1">
    <location>
        <begin position="130"/>
        <end position="152"/>
    </location>
</feature>
<protein>
    <submittedName>
        <fullName evidence="2">Uncharacterized protein</fullName>
    </submittedName>
</protein>
<feature type="transmembrane region" description="Helical" evidence="1">
    <location>
        <begin position="173"/>
        <end position="201"/>
    </location>
</feature>
<sequence>MLIYRVIKPRRTNERDPIYREYSYWKRALPALPDLAQAALFVTVIIVVTITITSSSRFNWIDLAITCTLQLIVGTNLSRHLRALNVPSMVTYLPYTAIIILTARDVVFYLENPLTRDSSGLLIWNRKAKILFIYESVVLFSLAIGPLVSAAISYQQLRQHQNLGVNNREYKGLLKFFIVTNTIAALCKLCGATVLLCFFLPDKAKPNIRHGVFLACISAQLLCTLNFCFRTIPRWIIKWIRARTDGNDLGEAVELDSRAS</sequence>
<feature type="transmembrane region" description="Helical" evidence="1">
    <location>
        <begin position="35"/>
        <end position="52"/>
    </location>
</feature>
<dbReference type="OrthoDB" id="3777149at2759"/>
<name>A0A6A6DL55_9PEZI</name>
<gene>
    <name evidence="2" type="ORF">K469DRAFT_695048</name>
</gene>
<evidence type="ECO:0000313" key="2">
    <source>
        <dbReference type="EMBL" id="KAF2179152.1"/>
    </source>
</evidence>
<feature type="transmembrane region" description="Helical" evidence="1">
    <location>
        <begin position="89"/>
        <end position="110"/>
    </location>
</feature>
<reference evidence="2" key="1">
    <citation type="journal article" date="2020" name="Stud. Mycol.">
        <title>101 Dothideomycetes genomes: a test case for predicting lifestyles and emergence of pathogens.</title>
        <authorList>
            <person name="Haridas S."/>
            <person name="Albert R."/>
            <person name="Binder M."/>
            <person name="Bloem J."/>
            <person name="Labutti K."/>
            <person name="Salamov A."/>
            <person name="Andreopoulos B."/>
            <person name="Baker S."/>
            <person name="Barry K."/>
            <person name="Bills G."/>
            <person name="Bluhm B."/>
            <person name="Cannon C."/>
            <person name="Castanera R."/>
            <person name="Culley D."/>
            <person name="Daum C."/>
            <person name="Ezra D."/>
            <person name="Gonzalez J."/>
            <person name="Henrissat B."/>
            <person name="Kuo A."/>
            <person name="Liang C."/>
            <person name="Lipzen A."/>
            <person name="Lutzoni F."/>
            <person name="Magnuson J."/>
            <person name="Mondo S."/>
            <person name="Nolan M."/>
            <person name="Ohm R."/>
            <person name="Pangilinan J."/>
            <person name="Park H.-J."/>
            <person name="Ramirez L."/>
            <person name="Alfaro M."/>
            <person name="Sun H."/>
            <person name="Tritt A."/>
            <person name="Yoshinaga Y."/>
            <person name="Zwiers L.-H."/>
            <person name="Turgeon B."/>
            <person name="Goodwin S."/>
            <person name="Spatafora J."/>
            <person name="Crous P."/>
            <person name="Grigoriev I."/>
        </authorList>
    </citation>
    <scope>NUCLEOTIDE SEQUENCE</scope>
    <source>
        <strain evidence="2">CBS 207.26</strain>
    </source>
</reference>
<keyword evidence="1" id="KW-1133">Transmembrane helix</keyword>
<accession>A0A6A6DL55</accession>
<dbReference type="AlphaFoldDB" id="A0A6A6DL55"/>